<protein>
    <submittedName>
        <fullName evidence="2">Uncharacterized protein</fullName>
    </submittedName>
</protein>
<proteinExistence type="predicted"/>
<organism evidence="2">
    <name type="scientific">Flavobacterium columnare</name>
    <dbReference type="NCBI Taxonomy" id="996"/>
    <lineage>
        <taxon>Bacteria</taxon>
        <taxon>Pseudomonadati</taxon>
        <taxon>Bacteroidota</taxon>
        <taxon>Flavobacteriia</taxon>
        <taxon>Flavobacteriales</taxon>
        <taxon>Flavobacteriaceae</taxon>
        <taxon>Flavobacterium</taxon>
    </lineage>
</organism>
<name>A0AA94EYR2_9FLAO</name>
<dbReference type="EMBL" id="RWGX01000006">
    <property type="protein sequence ID" value="RVU86729.1"/>
    <property type="molecule type" value="Genomic_DNA"/>
</dbReference>
<dbReference type="RefSeq" id="WP_127821824.1">
    <property type="nucleotide sequence ID" value="NZ_RWGX02000013.1"/>
</dbReference>
<accession>A0AA94EYR2</accession>
<evidence type="ECO:0000313" key="1">
    <source>
        <dbReference type="EMBL" id="RVU86729.1"/>
    </source>
</evidence>
<sequence length="133" mass="15415">MMYFKAQELENKPFIQWESVAFSLKELQDLGLEGDPLVMTEKDIPNFMFGVCPLKIENGQLVERTFQEMKVFENEHNTPSLASIEKEVGELILKIEAYNKLGEDILPLNTKLNELIITYQFIKNKESITPLNF</sequence>
<evidence type="ECO:0000313" key="2">
    <source>
        <dbReference type="EMBL" id="RVU87450.1"/>
    </source>
</evidence>
<gene>
    <name evidence="2" type="ORF">EJB19_04185</name>
    <name evidence="1" type="ORF">EJB19_14270</name>
</gene>
<dbReference type="AlphaFoldDB" id="A0AA94EYR2"/>
<dbReference type="EMBL" id="RWGX01000004">
    <property type="protein sequence ID" value="RVU87450.1"/>
    <property type="molecule type" value="Genomic_DNA"/>
</dbReference>
<reference evidence="2" key="1">
    <citation type="submission" date="2018-12" db="EMBL/GenBank/DDBJ databases">
        <title>Draft genome sequence of Flaovobacterium columnare BGFS27 isolated from channel catfish in Alabama.</title>
        <authorList>
            <person name="Cai W."/>
            <person name="Arias C."/>
        </authorList>
    </citation>
    <scope>NUCLEOTIDE SEQUENCE [LARGE SCALE GENOMIC DNA]</scope>
    <source>
        <strain evidence="2">BGFS27</strain>
    </source>
</reference>
<comment type="caution">
    <text evidence="2">The sequence shown here is derived from an EMBL/GenBank/DDBJ whole genome shotgun (WGS) entry which is preliminary data.</text>
</comment>